<dbReference type="GO" id="GO:0006310">
    <property type="term" value="P:DNA recombination"/>
    <property type="evidence" value="ECO:0007669"/>
    <property type="project" value="InterPro"/>
</dbReference>
<feature type="region of interest" description="Disordered" evidence="1">
    <location>
        <begin position="639"/>
        <end position="670"/>
    </location>
</feature>
<reference evidence="2" key="1">
    <citation type="submission" date="2022-10" db="EMBL/GenBank/DDBJ databases">
        <authorList>
            <person name="Chen Y."/>
            <person name="Dougan E. K."/>
            <person name="Chan C."/>
            <person name="Rhodes N."/>
            <person name="Thang M."/>
        </authorList>
    </citation>
    <scope>NUCLEOTIDE SEQUENCE</scope>
</reference>
<sequence length="822" mass="89408">MSFRADTSRATSLPSALEHALDAEDETVVGGFALSMIPCNIHEDFDPSHDHDEPANSSNSFSHQQECFEGIPNLRPTALDSEDGVDSQQADLFGEQGSFGLAGWETVGEDDDVCLDNGLLAPQLDEGIDWLLRLNEDDATSRGLCTERLRPDVQQASEPVRPALPGFGVDHSRWALEDSSQKFFWETDPFLSDVFGQCNIHGPDLKRPAVDIDLTDRLQTNVMSLLQKPKQSRVSGLCEQVIKHVEMKDEADKRQSVISNWTSLVCISLDAFSVGDAILAGGNKVTHMDVEQSLKACFARKATSTLAKRFYALNRFVNFCGQRGLQFFPLREHVVFTYLQGLLRDDTTAASAGKSFLEACQFAKGVLGLRGDLADLGTARVDGVATELCMRAGPIAQAAPLLVTQVVALEKLVATTPDLKDRVLFGAMLILLYGCGRFSDGQRAVNIILDVDVAGIDPDSLDCPGYLELQVLGNKGARSEVLRRTFLPLVAPIYSLGSYDWFRAWLQSREALGLETGGRLNAPLLCRFGVDGKPLQQEVTSSECGKLLREALRVGHGKGCAVKSHSLKATALSWAGKHGLDLETRRLLGHHLDANAKSAEAYNRDSMGPAVAKLVGTLQAIKQGVFLPDATRSGRFVSQAQDDIPANQEQSDSDSSFVPSSSDSSDSEDDIFSGPADSTLLWHLVVPDLRPGFVDIPESCTVYRNNVSGMQHLKLHGSVKFLCGRRECNRYTYFAGKPVKGVAMCEHGEQRPRLTSELRADKTGALPVDVALEQLHTSASVAFHLLPLPLGSGGNTGVKRKASEDDEAPQKKQPKPSPKKKP</sequence>
<dbReference type="EMBL" id="CAMXCT020003248">
    <property type="protein sequence ID" value="CAL1156716.1"/>
    <property type="molecule type" value="Genomic_DNA"/>
</dbReference>
<proteinExistence type="predicted"/>
<evidence type="ECO:0000256" key="1">
    <source>
        <dbReference type="SAM" id="MobiDB-lite"/>
    </source>
</evidence>
<dbReference type="GO" id="GO:0015074">
    <property type="term" value="P:DNA integration"/>
    <property type="evidence" value="ECO:0007669"/>
    <property type="project" value="InterPro"/>
</dbReference>
<dbReference type="Gene3D" id="1.10.443.10">
    <property type="entry name" value="Intergrase catalytic core"/>
    <property type="match status" value="1"/>
</dbReference>
<organism evidence="2">
    <name type="scientific">Cladocopium goreaui</name>
    <dbReference type="NCBI Taxonomy" id="2562237"/>
    <lineage>
        <taxon>Eukaryota</taxon>
        <taxon>Sar</taxon>
        <taxon>Alveolata</taxon>
        <taxon>Dinophyceae</taxon>
        <taxon>Suessiales</taxon>
        <taxon>Symbiodiniaceae</taxon>
        <taxon>Cladocopium</taxon>
    </lineage>
</organism>
<gene>
    <name evidence="2" type="ORF">C1SCF055_LOCUS29214</name>
</gene>
<feature type="compositionally biased region" description="Polar residues" evidence="1">
    <location>
        <begin position="55"/>
        <end position="64"/>
    </location>
</feature>
<dbReference type="GO" id="GO:0003677">
    <property type="term" value="F:DNA binding"/>
    <property type="evidence" value="ECO:0007669"/>
    <property type="project" value="InterPro"/>
</dbReference>
<dbReference type="InterPro" id="IPR013762">
    <property type="entry name" value="Integrase-like_cat_sf"/>
</dbReference>
<dbReference type="Proteomes" id="UP001152797">
    <property type="component" value="Unassembled WGS sequence"/>
</dbReference>
<accession>A0A9P1G888</accession>
<evidence type="ECO:0000313" key="2">
    <source>
        <dbReference type="EMBL" id="CAI4003341.1"/>
    </source>
</evidence>
<dbReference type="OrthoDB" id="446430at2759"/>
<dbReference type="EMBL" id="CAMXCT010003248">
    <property type="protein sequence ID" value="CAI4003341.1"/>
    <property type="molecule type" value="Genomic_DNA"/>
</dbReference>
<evidence type="ECO:0000313" key="4">
    <source>
        <dbReference type="EMBL" id="CAL4790653.1"/>
    </source>
</evidence>
<keyword evidence="5" id="KW-1185">Reference proteome</keyword>
<name>A0A9P1G888_9DINO</name>
<feature type="region of interest" description="Disordered" evidence="1">
    <location>
        <begin position="789"/>
        <end position="822"/>
    </location>
</feature>
<protein>
    <submittedName>
        <fullName evidence="4">CCHC-type domain-containing protein</fullName>
    </submittedName>
</protein>
<feature type="compositionally biased region" description="Low complexity" evidence="1">
    <location>
        <begin position="653"/>
        <end position="664"/>
    </location>
</feature>
<dbReference type="EMBL" id="CAMXCT030003248">
    <property type="protein sequence ID" value="CAL4790653.1"/>
    <property type="molecule type" value="Genomic_DNA"/>
</dbReference>
<dbReference type="AlphaFoldDB" id="A0A9P1G888"/>
<reference evidence="3" key="2">
    <citation type="submission" date="2024-04" db="EMBL/GenBank/DDBJ databases">
        <authorList>
            <person name="Chen Y."/>
            <person name="Shah S."/>
            <person name="Dougan E. K."/>
            <person name="Thang M."/>
            <person name="Chan C."/>
        </authorList>
    </citation>
    <scope>NUCLEOTIDE SEQUENCE [LARGE SCALE GENOMIC DNA]</scope>
</reference>
<evidence type="ECO:0000313" key="3">
    <source>
        <dbReference type="EMBL" id="CAL1156716.1"/>
    </source>
</evidence>
<comment type="caution">
    <text evidence="2">The sequence shown here is derived from an EMBL/GenBank/DDBJ whole genome shotgun (WGS) entry which is preliminary data.</text>
</comment>
<feature type="compositionally biased region" description="Basic residues" evidence="1">
    <location>
        <begin position="812"/>
        <end position="822"/>
    </location>
</feature>
<feature type="compositionally biased region" description="Basic and acidic residues" evidence="1">
    <location>
        <begin position="44"/>
        <end position="54"/>
    </location>
</feature>
<feature type="region of interest" description="Disordered" evidence="1">
    <location>
        <begin position="44"/>
        <end position="64"/>
    </location>
</feature>
<evidence type="ECO:0000313" key="5">
    <source>
        <dbReference type="Proteomes" id="UP001152797"/>
    </source>
</evidence>